<organism evidence="3 4">
    <name type="scientific">Halolamina litorea</name>
    <dbReference type="NCBI Taxonomy" id="1515593"/>
    <lineage>
        <taxon>Archaea</taxon>
        <taxon>Methanobacteriati</taxon>
        <taxon>Methanobacteriota</taxon>
        <taxon>Stenosarchaea group</taxon>
        <taxon>Halobacteria</taxon>
        <taxon>Halobacteriales</taxon>
        <taxon>Haloferacaceae</taxon>
    </lineage>
</organism>
<feature type="region of interest" description="Disordered" evidence="1">
    <location>
        <begin position="78"/>
        <end position="103"/>
    </location>
</feature>
<feature type="compositionally biased region" description="Acidic residues" evidence="1">
    <location>
        <begin position="90"/>
        <end position="103"/>
    </location>
</feature>
<reference evidence="3 4" key="1">
    <citation type="journal article" date="2019" name="Int. J. Syst. Evol. Microbiol.">
        <title>The Global Catalogue of Microorganisms (GCM) 10K type strain sequencing project: providing services to taxonomists for standard genome sequencing and annotation.</title>
        <authorList>
            <consortium name="The Broad Institute Genomics Platform"/>
            <consortium name="The Broad Institute Genome Sequencing Center for Infectious Disease"/>
            <person name="Wu L."/>
            <person name="Ma J."/>
        </authorList>
    </citation>
    <scope>NUCLEOTIDE SEQUENCE [LARGE SCALE GENOMIC DNA]</scope>
    <source>
        <strain evidence="3 4">CGMCC 1.12859</strain>
    </source>
</reference>
<evidence type="ECO:0000313" key="3">
    <source>
        <dbReference type="EMBL" id="MFD1568039.1"/>
    </source>
</evidence>
<proteinExistence type="predicted"/>
<keyword evidence="2" id="KW-1133">Transmembrane helix</keyword>
<feature type="transmembrane region" description="Helical" evidence="2">
    <location>
        <begin position="20"/>
        <end position="41"/>
    </location>
</feature>
<dbReference type="AlphaFoldDB" id="A0ABD6BTV5"/>
<sequence>MSRHGDPPGLFDEIAWERFLRIVVVIAFATTTFAFTAAEVLPPSLSTIAIGAIGSVALVTAIIGFLIGAASTLDHAEARASAASTPTTEPPEEQDGDSASEST</sequence>
<evidence type="ECO:0000313" key="4">
    <source>
        <dbReference type="Proteomes" id="UP001597139"/>
    </source>
</evidence>
<evidence type="ECO:0000256" key="2">
    <source>
        <dbReference type="SAM" id="Phobius"/>
    </source>
</evidence>
<gene>
    <name evidence="3" type="ORF">ACFSAU_11085</name>
</gene>
<comment type="caution">
    <text evidence="3">The sequence shown here is derived from an EMBL/GenBank/DDBJ whole genome shotgun (WGS) entry which is preliminary data.</text>
</comment>
<name>A0ABD6BTV5_9EURY</name>
<protein>
    <submittedName>
        <fullName evidence="3">Uncharacterized protein</fullName>
    </submittedName>
</protein>
<accession>A0ABD6BTV5</accession>
<feature type="transmembrane region" description="Helical" evidence="2">
    <location>
        <begin position="47"/>
        <end position="69"/>
    </location>
</feature>
<dbReference type="EMBL" id="JBHUCZ010000009">
    <property type="protein sequence ID" value="MFD1568039.1"/>
    <property type="molecule type" value="Genomic_DNA"/>
</dbReference>
<evidence type="ECO:0000256" key="1">
    <source>
        <dbReference type="SAM" id="MobiDB-lite"/>
    </source>
</evidence>
<keyword evidence="4" id="KW-1185">Reference proteome</keyword>
<dbReference type="RefSeq" id="WP_267646788.1">
    <property type="nucleotide sequence ID" value="NZ_JANHGR010000001.1"/>
</dbReference>
<keyword evidence="2" id="KW-0812">Transmembrane</keyword>
<keyword evidence="2" id="KW-0472">Membrane</keyword>
<dbReference type="Proteomes" id="UP001597139">
    <property type="component" value="Unassembled WGS sequence"/>
</dbReference>